<reference evidence="7 8" key="1">
    <citation type="submission" date="2016-10" db="EMBL/GenBank/DDBJ databases">
        <authorList>
            <person name="de Groot N.N."/>
        </authorList>
    </citation>
    <scope>NUCLEOTIDE SEQUENCE [LARGE SCALE GENOMIC DNA]</scope>
    <source>
        <strain evidence="7 8">MP1X4</strain>
    </source>
</reference>
<dbReference type="InterPro" id="IPR007627">
    <property type="entry name" value="RNA_pol_sigma70_r2"/>
</dbReference>
<keyword evidence="3" id="KW-0731">Sigma factor</keyword>
<dbReference type="NCBIfam" id="TIGR02985">
    <property type="entry name" value="Sig70_bacteroi1"/>
    <property type="match status" value="1"/>
</dbReference>
<dbReference type="InterPro" id="IPR013325">
    <property type="entry name" value="RNA_pol_sigma_r2"/>
</dbReference>
<feature type="domain" description="RNA polymerase sigma-70 region 2" evidence="5">
    <location>
        <begin position="23"/>
        <end position="89"/>
    </location>
</feature>
<evidence type="ECO:0000256" key="3">
    <source>
        <dbReference type="ARBA" id="ARBA00023082"/>
    </source>
</evidence>
<dbReference type="InterPro" id="IPR013324">
    <property type="entry name" value="RNA_pol_sigma_r3/r4-like"/>
</dbReference>
<accession>A0A1H1ZNK2</accession>
<name>A0A1H1ZNK2_MUCMA</name>
<evidence type="ECO:0000256" key="4">
    <source>
        <dbReference type="ARBA" id="ARBA00023163"/>
    </source>
</evidence>
<dbReference type="InterPro" id="IPR014284">
    <property type="entry name" value="RNA_pol_sigma-70_dom"/>
</dbReference>
<dbReference type="Gene3D" id="1.10.1740.10">
    <property type="match status" value="1"/>
</dbReference>
<dbReference type="InterPro" id="IPR014327">
    <property type="entry name" value="RNA_pol_sigma70_bacteroid"/>
</dbReference>
<keyword evidence="8" id="KW-1185">Reference proteome</keyword>
<evidence type="ECO:0000259" key="5">
    <source>
        <dbReference type="Pfam" id="PF04542"/>
    </source>
</evidence>
<dbReference type="PANTHER" id="PTHR43133:SF46">
    <property type="entry name" value="RNA POLYMERASE SIGMA-70 FACTOR ECF SUBFAMILY"/>
    <property type="match status" value="1"/>
</dbReference>
<organism evidence="7 8">
    <name type="scientific">Mucilaginibacter mallensis</name>
    <dbReference type="NCBI Taxonomy" id="652787"/>
    <lineage>
        <taxon>Bacteria</taxon>
        <taxon>Pseudomonadati</taxon>
        <taxon>Bacteroidota</taxon>
        <taxon>Sphingobacteriia</taxon>
        <taxon>Sphingobacteriales</taxon>
        <taxon>Sphingobacteriaceae</taxon>
        <taxon>Mucilaginibacter</taxon>
    </lineage>
</organism>
<evidence type="ECO:0000313" key="7">
    <source>
        <dbReference type="EMBL" id="SDT35250.1"/>
    </source>
</evidence>
<dbReference type="SUPFAM" id="SSF88946">
    <property type="entry name" value="Sigma2 domain of RNA polymerase sigma factors"/>
    <property type="match status" value="1"/>
</dbReference>
<dbReference type="CDD" id="cd06171">
    <property type="entry name" value="Sigma70_r4"/>
    <property type="match status" value="1"/>
</dbReference>
<feature type="domain" description="RNA polymerase sigma factor 70 region 4 type 2" evidence="6">
    <location>
        <begin position="120"/>
        <end position="172"/>
    </location>
</feature>
<dbReference type="PANTHER" id="PTHR43133">
    <property type="entry name" value="RNA POLYMERASE ECF-TYPE SIGMA FACTO"/>
    <property type="match status" value="1"/>
</dbReference>
<dbReference type="Proteomes" id="UP000199679">
    <property type="component" value="Chromosome I"/>
</dbReference>
<dbReference type="SUPFAM" id="SSF88659">
    <property type="entry name" value="Sigma3 and sigma4 domains of RNA polymerase sigma factors"/>
    <property type="match status" value="1"/>
</dbReference>
<comment type="similarity">
    <text evidence="1">Belongs to the sigma-70 factor family. ECF subfamily.</text>
</comment>
<evidence type="ECO:0000313" key="8">
    <source>
        <dbReference type="Proteomes" id="UP000199679"/>
    </source>
</evidence>
<evidence type="ECO:0000256" key="1">
    <source>
        <dbReference type="ARBA" id="ARBA00010641"/>
    </source>
</evidence>
<keyword evidence="4" id="KW-0804">Transcription</keyword>
<sequence length="193" mass="22926">MEFNENELIQKISEDDSIAFEALYNHYRMDIYRFIYKFIKAPELSDDLCQEIFIRIWENRHSLVVIKSFKPYLYTITKNHTLNFLKRASVDSKAMGIIYSSISEKRNEMEDNLITNEYLNYLRNILNTLPPQSREVFKLCRQQGHSYDEVAKLLGISRSCVKKHMVRSMRTLKLSVVKEFGISLSLFFILIKF</sequence>
<dbReference type="InterPro" id="IPR013249">
    <property type="entry name" value="RNA_pol_sigma70_r4_t2"/>
</dbReference>
<gene>
    <name evidence="7" type="ORF">SAMN05216490_3184</name>
</gene>
<evidence type="ECO:0000259" key="6">
    <source>
        <dbReference type="Pfam" id="PF08281"/>
    </source>
</evidence>
<dbReference type="Pfam" id="PF04542">
    <property type="entry name" value="Sigma70_r2"/>
    <property type="match status" value="1"/>
</dbReference>
<dbReference type="Pfam" id="PF08281">
    <property type="entry name" value="Sigma70_r4_2"/>
    <property type="match status" value="1"/>
</dbReference>
<dbReference type="GO" id="GO:0006352">
    <property type="term" value="P:DNA-templated transcription initiation"/>
    <property type="evidence" value="ECO:0007669"/>
    <property type="project" value="InterPro"/>
</dbReference>
<dbReference type="EMBL" id="LT629740">
    <property type="protein sequence ID" value="SDT35250.1"/>
    <property type="molecule type" value="Genomic_DNA"/>
</dbReference>
<dbReference type="GO" id="GO:0003677">
    <property type="term" value="F:DNA binding"/>
    <property type="evidence" value="ECO:0007669"/>
    <property type="project" value="InterPro"/>
</dbReference>
<dbReference type="InterPro" id="IPR036388">
    <property type="entry name" value="WH-like_DNA-bd_sf"/>
</dbReference>
<dbReference type="OrthoDB" id="659577at2"/>
<keyword evidence="2" id="KW-0805">Transcription regulation</keyword>
<evidence type="ECO:0000256" key="2">
    <source>
        <dbReference type="ARBA" id="ARBA00023015"/>
    </source>
</evidence>
<dbReference type="STRING" id="652787.SAMN05216490_3184"/>
<proteinExistence type="inferred from homology"/>
<dbReference type="InterPro" id="IPR039425">
    <property type="entry name" value="RNA_pol_sigma-70-like"/>
</dbReference>
<dbReference type="AlphaFoldDB" id="A0A1H1ZNK2"/>
<protein>
    <submittedName>
        <fullName evidence="7">RNA polymerase sigma-70 factor, ECF subfamily</fullName>
    </submittedName>
</protein>
<dbReference type="NCBIfam" id="TIGR02937">
    <property type="entry name" value="sigma70-ECF"/>
    <property type="match status" value="1"/>
</dbReference>
<dbReference type="GO" id="GO:0016987">
    <property type="term" value="F:sigma factor activity"/>
    <property type="evidence" value="ECO:0007669"/>
    <property type="project" value="UniProtKB-KW"/>
</dbReference>
<dbReference type="RefSeq" id="WP_091374897.1">
    <property type="nucleotide sequence ID" value="NZ_LT629740.1"/>
</dbReference>
<dbReference type="Gene3D" id="1.10.10.10">
    <property type="entry name" value="Winged helix-like DNA-binding domain superfamily/Winged helix DNA-binding domain"/>
    <property type="match status" value="1"/>
</dbReference>